<sequence length="92" mass="10585">MEITELLPIGTLVKLHQSDEKFMIYGRKITRANTGQVFDYLACLYPYGFVSNEYTAFFNGSSISEVVYQGYEDEEEGKFKHSLKERLLAEGE</sequence>
<evidence type="ECO:0000313" key="1">
    <source>
        <dbReference type="EMBL" id="MBM7618613.1"/>
    </source>
</evidence>
<evidence type="ECO:0008006" key="3">
    <source>
        <dbReference type="Google" id="ProtNLM"/>
    </source>
</evidence>
<proteinExistence type="predicted"/>
<dbReference type="RefSeq" id="WP_204412972.1">
    <property type="nucleotide sequence ID" value="NZ_JAFBED010000001.1"/>
</dbReference>
<comment type="caution">
    <text evidence="1">The sequence shown here is derived from an EMBL/GenBank/DDBJ whole genome shotgun (WGS) entry which is preliminary data.</text>
</comment>
<name>A0ABS2NW16_9BACI</name>
<organism evidence="1 2">
    <name type="scientific">Sutcliffiella tianshenii</name>
    <dbReference type="NCBI Taxonomy" id="1463404"/>
    <lineage>
        <taxon>Bacteria</taxon>
        <taxon>Bacillati</taxon>
        <taxon>Bacillota</taxon>
        <taxon>Bacilli</taxon>
        <taxon>Bacillales</taxon>
        <taxon>Bacillaceae</taxon>
        <taxon>Sutcliffiella</taxon>
    </lineage>
</organism>
<reference evidence="1 2" key="1">
    <citation type="submission" date="2021-01" db="EMBL/GenBank/DDBJ databases">
        <title>Genomic Encyclopedia of Type Strains, Phase IV (KMG-IV): sequencing the most valuable type-strain genomes for metagenomic binning, comparative biology and taxonomic classification.</title>
        <authorList>
            <person name="Goeker M."/>
        </authorList>
    </citation>
    <scope>NUCLEOTIDE SEQUENCE [LARGE SCALE GENOMIC DNA]</scope>
    <source>
        <strain evidence="1 2">DSM 25879</strain>
    </source>
</reference>
<dbReference type="InterPro" id="IPR025233">
    <property type="entry name" value="DUF4176"/>
</dbReference>
<dbReference type="Pfam" id="PF13780">
    <property type="entry name" value="DUF4176"/>
    <property type="match status" value="1"/>
</dbReference>
<gene>
    <name evidence="1" type="ORF">JOC95_000455</name>
</gene>
<protein>
    <recommendedName>
        <fullName evidence="3">DUF4176 domain-containing protein</fullName>
    </recommendedName>
</protein>
<keyword evidence="2" id="KW-1185">Reference proteome</keyword>
<accession>A0ABS2NW16</accession>
<dbReference type="Proteomes" id="UP000737402">
    <property type="component" value="Unassembled WGS sequence"/>
</dbReference>
<evidence type="ECO:0000313" key="2">
    <source>
        <dbReference type="Proteomes" id="UP000737402"/>
    </source>
</evidence>
<dbReference type="EMBL" id="JAFBED010000001">
    <property type="protein sequence ID" value="MBM7618613.1"/>
    <property type="molecule type" value="Genomic_DNA"/>
</dbReference>